<dbReference type="GO" id="GO:0016020">
    <property type="term" value="C:membrane"/>
    <property type="evidence" value="ECO:0007669"/>
    <property type="project" value="TreeGrafter"/>
</dbReference>
<evidence type="ECO:0000256" key="4">
    <source>
        <dbReference type="ARBA" id="ARBA00022490"/>
    </source>
</evidence>
<evidence type="ECO:0000313" key="6">
    <source>
        <dbReference type="EMBL" id="EDP42853.1"/>
    </source>
</evidence>
<evidence type="ECO:0000256" key="1">
    <source>
        <dbReference type="ARBA" id="ARBA00004496"/>
    </source>
</evidence>
<evidence type="ECO:0000256" key="3">
    <source>
        <dbReference type="ARBA" id="ARBA00022468"/>
    </source>
</evidence>
<reference evidence="6 7" key="1">
    <citation type="journal article" date="2007" name="Proc. Natl. Acad. Sci. U.S.A.">
        <title>Dandruff-associated Malassezia genomes reveal convergent and divergent virulence traits shared with plant and human fungal pathogens.</title>
        <authorList>
            <person name="Xu J."/>
            <person name="Saunders C.W."/>
            <person name="Hu P."/>
            <person name="Grant R.A."/>
            <person name="Boekhout T."/>
            <person name="Kuramae E.E."/>
            <person name="Kronstad J.W."/>
            <person name="Deangelis Y.M."/>
            <person name="Reeder N.L."/>
            <person name="Johnstone K.R."/>
            <person name="Leland M."/>
            <person name="Fieno A.M."/>
            <person name="Begley W.M."/>
            <person name="Sun Y."/>
            <person name="Lacey M.P."/>
            <person name="Chaudhary T."/>
            <person name="Keough T."/>
            <person name="Chu L."/>
            <person name="Sears R."/>
            <person name="Yuan B."/>
            <person name="Dawson T.L.Jr."/>
        </authorList>
    </citation>
    <scope>NUCLEOTIDE SEQUENCE [LARGE SCALE GENOMIC DNA]</scope>
    <source>
        <strain evidence="7">ATCC MYA-4612 / CBS 7966</strain>
    </source>
</reference>
<feature type="compositionally biased region" description="Polar residues" evidence="5">
    <location>
        <begin position="1"/>
        <end position="18"/>
    </location>
</feature>
<sequence>MSNEEQLPQVSDNLNPTPTAGYKPGEKKSIQEYAKLDAEDESLRRWKESLGISSSAMQGALDPNAPKLTIHSLYLESSQLPQGRVGIQLDRPGELEAAAKTPLQITEGIEYSVVIEFTVGREVLSGLKYLHVVKRSGMPVDRMEEMIGSYPPRTEPYTKRFAPNTAPSGFLARSGTNTVRSRIIDDDGQTYADFTWSFKIHIYIDDTPPGMTFQSLSLSLFLSQSRFRTINALTFELIDAPPCVSSLVKSFVLYALEGFPVDLLHWATTWIVTASFPWTYDFDPLEDDALDGTVK</sequence>
<comment type="subcellular location">
    <subcellularLocation>
        <location evidence="1">Cytoplasm</location>
    </subcellularLocation>
</comment>
<dbReference type="InterPro" id="IPR000406">
    <property type="entry name" value="Rho_GDI"/>
</dbReference>
<accession>A8Q6U0</accession>
<evidence type="ECO:0008006" key="8">
    <source>
        <dbReference type="Google" id="ProtNLM"/>
    </source>
</evidence>
<dbReference type="PANTHER" id="PTHR10980">
    <property type="entry name" value="RHO GDP-DISSOCIATION INHIBITOR"/>
    <property type="match status" value="1"/>
</dbReference>
<dbReference type="RefSeq" id="XP_001730067.1">
    <property type="nucleotide sequence ID" value="XM_001730015.1"/>
</dbReference>
<comment type="caution">
    <text evidence="6">The sequence shown here is derived from an EMBL/GenBank/DDBJ whole genome shotgun (WGS) entry which is preliminary data.</text>
</comment>
<proteinExistence type="inferred from homology"/>
<dbReference type="GO" id="GO:0005829">
    <property type="term" value="C:cytosol"/>
    <property type="evidence" value="ECO:0007669"/>
    <property type="project" value="TreeGrafter"/>
</dbReference>
<dbReference type="GO" id="GO:0005096">
    <property type="term" value="F:GTPase activator activity"/>
    <property type="evidence" value="ECO:0007669"/>
    <property type="project" value="UniProtKB-KW"/>
</dbReference>
<dbReference type="AlphaFoldDB" id="A8Q6U0"/>
<dbReference type="Gene3D" id="2.70.50.30">
    <property type="entry name" value="Coagulation Factor XIII, subunit A, domain 1"/>
    <property type="match status" value="1"/>
</dbReference>
<dbReference type="GeneID" id="5854374"/>
<dbReference type="FunCoup" id="A8Q6U0">
    <property type="interactions" value="121"/>
</dbReference>
<evidence type="ECO:0000313" key="7">
    <source>
        <dbReference type="Proteomes" id="UP000008837"/>
    </source>
</evidence>
<comment type="similarity">
    <text evidence="2">Belongs to the Rho GDI family.</text>
</comment>
<dbReference type="VEuPathDB" id="FungiDB:MGL_3053"/>
<dbReference type="Proteomes" id="UP000008837">
    <property type="component" value="Unassembled WGS sequence"/>
</dbReference>
<dbReference type="GO" id="GO:0007266">
    <property type="term" value="P:Rho protein signal transduction"/>
    <property type="evidence" value="ECO:0007669"/>
    <property type="project" value="InterPro"/>
</dbReference>
<organism evidence="6 7">
    <name type="scientific">Malassezia globosa (strain ATCC MYA-4612 / CBS 7966)</name>
    <name type="common">Dandruff-associated fungus</name>
    <dbReference type="NCBI Taxonomy" id="425265"/>
    <lineage>
        <taxon>Eukaryota</taxon>
        <taxon>Fungi</taxon>
        <taxon>Dikarya</taxon>
        <taxon>Basidiomycota</taxon>
        <taxon>Ustilaginomycotina</taxon>
        <taxon>Malasseziomycetes</taxon>
        <taxon>Malasseziales</taxon>
        <taxon>Malasseziaceae</taxon>
        <taxon>Malassezia</taxon>
    </lineage>
</organism>
<dbReference type="KEGG" id="mgl:MGL_3053"/>
<keyword evidence="4" id="KW-0963">Cytoplasm</keyword>
<dbReference type="Pfam" id="PF02115">
    <property type="entry name" value="Rho_GDI"/>
    <property type="match status" value="1"/>
</dbReference>
<dbReference type="OrthoDB" id="1683373at2759"/>
<evidence type="ECO:0000256" key="5">
    <source>
        <dbReference type="SAM" id="MobiDB-lite"/>
    </source>
</evidence>
<dbReference type="PRINTS" id="PR00492">
    <property type="entry name" value="RHOGDI"/>
</dbReference>
<dbReference type="InterPro" id="IPR014756">
    <property type="entry name" value="Ig_E-set"/>
</dbReference>
<name>A8Q6U0_MALGO</name>
<dbReference type="GO" id="GO:0005094">
    <property type="term" value="F:Rho GDP-dissociation inhibitor activity"/>
    <property type="evidence" value="ECO:0007669"/>
    <property type="project" value="InterPro"/>
</dbReference>
<dbReference type="STRING" id="425265.A8Q6U0"/>
<dbReference type="InParanoid" id="A8Q6U0"/>
<dbReference type="InterPro" id="IPR024792">
    <property type="entry name" value="RhoGDI_dom_sf"/>
</dbReference>
<keyword evidence="3" id="KW-0343">GTPase activation</keyword>
<gene>
    <name evidence="6" type="ORF">MGL_3053</name>
</gene>
<keyword evidence="7" id="KW-1185">Reference proteome</keyword>
<protein>
    <recommendedName>
        <fullName evidence="8">Rho GDP-dissociation inhibitor</fullName>
    </recommendedName>
</protein>
<feature type="region of interest" description="Disordered" evidence="5">
    <location>
        <begin position="1"/>
        <end position="28"/>
    </location>
</feature>
<evidence type="ECO:0000256" key="2">
    <source>
        <dbReference type="ARBA" id="ARBA00009758"/>
    </source>
</evidence>
<dbReference type="EMBL" id="AAYY01000010">
    <property type="protein sequence ID" value="EDP42853.1"/>
    <property type="molecule type" value="Genomic_DNA"/>
</dbReference>
<dbReference type="PANTHER" id="PTHR10980:SF3">
    <property type="entry name" value="LD16419P"/>
    <property type="match status" value="1"/>
</dbReference>
<dbReference type="SUPFAM" id="SSF81296">
    <property type="entry name" value="E set domains"/>
    <property type="match status" value="1"/>
</dbReference>
<dbReference type="OMA" id="HPDHHDE"/>
<dbReference type="FunFam" id="2.70.50.30:FF:000004">
    <property type="entry name" value="Rho GDP-dissociation inhibitor 1"/>
    <property type="match status" value="1"/>
</dbReference>